<gene>
    <name evidence="3" type="ORF">OKIOD_LOCUS14918</name>
</gene>
<feature type="compositionally biased region" description="Polar residues" evidence="1">
    <location>
        <begin position="698"/>
        <end position="710"/>
    </location>
</feature>
<feature type="region of interest" description="Disordered" evidence="1">
    <location>
        <begin position="112"/>
        <end position="131"/>
    </location>
</feature>
<feature type="compositionally biased region" description="Low complexity" evidence="1">
    <location>
        <begin position="13"/>
        <end position="24"/>
    </location>
</feature>
<keyword evidence="2" id="KW-0472">Membrane</keyword>
<keyword evidence="2" id="KW-1133">Transmembrane helix</keyword>
<feature type="compositionally biased region" description="Low complexity" evidence="1">
    <location>
        <begin position="61"/>
        <end position="70"/>
    </location>
</feature>
<organism evidence="3 4">
    <name type="scientific">Oikopleura dioica</name>
    <name type="common">Tunicate</name>
    <dbReference type="NCBI Taxonomy" id="34765"/>
    <lineage>
        <taxon>Eukaryota</taxon>
        <taxon>Metazoa</taxon>
        <taxon>Chordata</taxon>
        <taxon>Tunicata</taxon>
        <taxon>Appendicularia</taxon>
        <taxon>Copelata</taxon>
        <taxon>Oikopleuridae</taxon>
        <taxon>Oikopleura</taxon>
    </lineage>
</organism>
<keyword evidence="2" id="KW-0812">Transmembrane</keyword>
<evidence type="ECO:0000313" key="4">
    <source>
        <dbReference type="Proteomes" id="UP001158576"/>
    </source>
</evidence>
<evidence type="ECO:0000256" key="2">
    <source>
        <dbReference type="SAM" id="Phobius"/>
    </source>
</evidence>
<evidence type="ECO:0000313" key="3">
    <source>
        <dbReference type="EMBL" id="CAG5111882.1"/>
    </source>
</evidence>
<evidence type="ECO:0000256" key="1">
    <source>
        <dbReference type="SAM" id="MobiDB-lite"/>
    </source>
</evidence>
<feature type="compositionally biased region" description="Low complexity" evidence="1">
    <location>
        <begin position="41"/>
        <end position="54"/>
    </location>
</feature>
<keyword evidence="4" id="KW-1185">Reference proteome</keyword>
<dbReference type="EMBL" id="OU015567">
    <property type="protein sequence ID" value="CAG5111882.1"/>
    <property type="molecule type" value="Genomic_DNA"/>
</dbReference>
<feature type="region of interest" description="Disordered" evidence="1">
    <location>
        <begin position="609"/>
        <end position="633"/>
    </location>
</feature>
<dbReference type="Proteomes" id="UP001158576">
    <property type="component" value="Chromosome 2"/>
</dbReference>
<feature type="compositionally biased region" description="Low complexity" evidence="1">
    <location>
        <begin position="343"/>
        <end position="353"/>
    </location>
</feature>
<protein>
    <submittedName>
        <fullName evidence="3">Oidioi.mRNA.OKI2018_I69.chr2.g6153.t1.cds</fullName>
    </submittedName>
</protein>
<feature type="compositionally biased region" description="Polar residues" evidence="1">
    <location>
        <begin position="311"/>
        <end position="321"/>
    </location>
</feature>
<sequence length="718" mass="77195">MVRSATRRNQKLAAKSAKATPTTSNPSPSNVVKREPRRWAARSPPLRSARPLSSDEWPELPRSSSTEEAPPASPIVSPPRGSGTPRQSTPKKSDHPQKLRTGVRVFQFDNIGAETRQAPPLPDRPPAVGESDDISLAETTSFDRQQDAEETVHLANDDETKLEAFTSGFLLKSDFDEFSSLSRYNDNVVKSDWFFRPVKNRSSPEGNWNFPANYNPKGSAFAKALGFAKHFYANKMASLDALEEEINSCKLGVTLETSRIMYIPRGDGGAPQTFTVSSRSLDGGSTLEERISLASSLQGQFLVPTVPQPTARQVELNSRQSTCERENFPETTTMPQNQQPSMPSTTVAPTGSATTTTTSFAAGAGGAGSSTAFPAAPTNIGVHMTDVSRTRVENENQPLIAGVGRGVGNPTAVSRSSTVCFATRAFWASCAFFAAGALIALSAYILYSTYNNCVPSALVNRRDELSVESRDAQIQTDGMGDNLDGFNEAIPSVGRIADDEEAQEHDEYRLRTGRRRRRGTRAVFVHPGLYGRGVEDSGVVMQNDYDAETSSFSASSKWYSGDLDTISSITDIINRRRAAVTRLFEDVDSSSSEEDSVYFIAGLFSEPELEGSGSEASDDLTTPTLPEKDPAIESLPVVYVAETDGSGSGDDSHPSAGDDLVVASVVPDSNNLEISSNTTTQANATIVSETDAAVTPGTDFNTTVGSNSSEAMEMTELN</sequence>
<feature type="compositionally biased region" description="Polar residues" evidence="1">
    <location>
        <begin position="329"/>
        <end position="342"/>
    </location>
</feature>
<reference evidence="3 4" key="1">
    <citation type="submission" date="2021-04" db="EMBL/GenBank/DDBJ databases">
        <authorList>
            <person name="Bliznina A."/>
        </authorList>
    </citation>
    <scope>NUCLEOTIDE SEQUENCE [LARGE SCALE GENOMIC DNA]</scope>
</reference>
<name>A0ABN7T4C4_OIKDI</name>
<proteinExistence type="predicted"/>
<feature type="compositionally biased region" description="Basic residues" evidence="1">
    <location>
        <begin position="1"/>
        <end position="10"/>
    </location>
</feature>
<feature type="region of interest" description="Disordered" evidence="1">
    <location>
        <begin position="1"/>
        <end position="102"/>
    </location>
</feature>
<feature type="transmembrane region" description="Helical" evidence="2">
    <location>
        <begin position="425"/>
        <end position="447"/>
    </location>
</feature>
<feature type="region of interest" description="Disordered" evidence="1">
    <location>
        <begin position="693"/>
        <end position="718"/>
    </location>
</feature>
<feature type="region of interest" description="Disordered" evidence="1">
    <location>
        <begin position="311"/>
        <end position="353"/>
    </location>
</feature>
<accession>A0ABN7T4C4</accession>